<dbReference type="PANTHER" id="PTHR12760">
    <property type="entry name" value="TETRATRICOPEPTIDE REPEAT PROTEIN"/>
    <property type="match status" value="1"/>
</dbReference>
<keyword evidence="1" id="KW-0677">Repeat</keyword>
<protein>
    <recommendedName>
        <fullName evidence="4">ER membrane protein complex subunit 2</fullName>
    </recommendedName>
</protein>
<proteinExistence type="inferred from homology"/>
<gene>
    <name evidence="6" type="ORF">C3L33_20003</name>
</gene>
<evidence type="ECO:0000256" key="3">
    <source>
        <dbReference type="PROSITE-ProRule" id="PRU00339"/>
    </source>
</evidence>
<keyword evidence="4" id="KW-0256">Endoplasmic reticulum</keyword>
<evidence type="ECO:0000256" key="4">
    <source>
        <dbReference type="RuleBase" id="RU367091"/>
    </source>
</evidence>
<dbReference type="GO" id="GO:0072546">
    <property type="term" value="C:EMC complex"/>
    <property type="evidence" value="ECO:0007669"/>
    <property type="project" value="UniProtKB-UniRule"/>
</dbReference>
<sequence length="359" mass="39633">MVSKTEEARVAVLENQVDNGGGGAWEYLCLVRKLKLRRSDKVLKHGLSILNDPGKRSSLGPEEWTLYEQVAIAAMDCQCLDVAKDCIKVLQKRFPGSKRVGKLEAMILEAKGSWAEAEKAYSSLLEDNPLDQVILKRTATMAKAQGNLSRAIELLNNYLEMGREVAVGGMRDECADNGSGRLWWCFEGGRKEMRGSEGEGGGSGWGERWEWTGAAAQRYMADQDAWRELGEIYVSLQMYKQAAFCYEELILSQPTNPLYHLAYADVLYTLGGLENVQSAKKYYASATDLTGGKNTRALFGICLCTHAIGQLMKGRNKEDKDSSELQSLAATALEKDYKRIAPAKLSSLTATLKSLNLSS</sequence>
<dbReference type="Proteomes" id="UP000428333">
    <property type="component" value="Linkage Group LG12"/>
</dbReference>
<feature type="domain" description="EMC2 TPR-like" evidence="5">
    <location>
        <begin position="218"/>
        <end position="266"/>
    </location>
</feature>
<dbReference type="Gene3D" id="1.25.40.10">
    <property type="entry name" value="Tetratricopeptide repeat domain"/>
    <property type="match status" value="2"/>
</dbReference>
<feature type="domain" description="EMC2 TPR-like" evidence="5">
    <location>
        <begin position="100"/>
        <end position="161"/>
    </location>
</feature>
<dbReference type="PROSITE" id="PS50005">
    <property type="entry name" value="TPR"/>
    <property type="match status" value="1"/>
</dbReference>
<evidence type="ECO:0000256" key="1">
    <source>
        <dbReference type="ARBA" id="ARBA00022737"/>
    </source>
</evidence>
<evidence type="ECO:0000313" key="6">
    <source>
        <dbReference type="EMBL" id="KAE9448106.1"/>
    </source>
</evidence>
<dbReference type="EMBL" id="QEFC01003457">
    <property type="protein sequence ID" value="KAE9448106.1"/>
    <property type="molecule type" value="Genomic_DNA"/>
</dbReference>
<organism evidence="6 7">
    <name type="scientific">Rhododendron williamsianum</name>
    <dbReference type="NCBI Taxonomy" id="262921"/>
    <lineage>
        <taxon>Eukaryota</taxon>
        <taxon>Viridiplantae</taxon>
        <taxon>Streptophyta</taxon>
        <taxon>Embryophyta</taxon>
        <taxon>Tracheophyta</taxon>
        <taxon>Spermatophyta</taxon>
        <taxon>Magnoliopsida</taxon>
        <taxon>eudicotyledons</taxon>
        <taxon>Gunneridae</taxon>
        <taxon>Pentapetalae</taxon>
        <taxon>asterids</taxon>
        <taxon>Ericales</taxon>
        <taxon>Ericaceae</taxon>
        <taxon>Ericoideae</taxon>
        <taxon>Rhodoreae</taxon>
        <taxon>Rhododendron</taxon>
    </lineage>
</organism>
<feature type="non-terminal residue" evidence="6">
    <location>
        <position position="1"/>
    </location>
</feature>
<keyword evidence="4" id="KW-0472">Membrane</keyword>
<dbReference type="Pfam" id="PF22890">
    <property type="entry name" value="TPR_EMC2"/>
    <property type="match status" value="2"/>
</dbReference>
<keyword evidence="7" id="KW-1185">Reference proteome</keyword>
<comment type="subunit">
    <text evidence="4">Component of the ER membrane protein complex (EMC).</text>
</comment>
<dbReference type="InterPro" id="IPR039856">
    <property type="entry name" value="EMC2-like"/>
</dbReference>
<comment type="subcellular location">
    <subcellularLocation>
        <location evidence="4">Endoplasmic reticulum membrane</location>
        <topology evidence="4">Peripheral membrane protein</topology>
        <orientation evidence="4">Cytoplasmic side</orientation>
    </subcellularLocation>
</comment>
<evidence type="ECO:0000256" key="2">
    <source>
        <dbReference type="ARBA" id="ARBA00022803"/>
    </source>
</evidence>
<comment type="caution">
    <text evidence="6">The sequence shown here is derived from an EMBL/GenBank/DDBJ whole genome shotgun (WGS) entry which is preliminary data.</text>
</comment>
<evidence type="ECO:0000313" key="7">
    <source>
        <dbReference type="Proteomes" id="UP000428333"/>
    </source>
</evidence>
<dbReference type="AlphaFoldDB" id="A0A6A4KJE9"/>
<dbReference type="InterPro" id="IPR055217">
    <property type="entry name" value="TPR_EMC2"/>
</dbReference>
<dbReference type="InterPro" id="IPR019734">
    <property type="entry name" value="TPR_rpt"/>
</dbReference>
<dbReference type="InterPro" id="IPR011990">
    <property type="entry name" value="TPR-like_helical_dom_sf"/>
</dbReference>
<evidence type="ECO:0000259" key="5">
    <source>
        <dbReference type="Pfam" id="PF22890"/>
    </source>
</evidence>
<accession>A0A6A4KJE9</accession>
<reference evidence="6 7" key="1">
    <citation type="journal article" date="2019" name="Genome Biol. Evol.">
        <title>The Rhododendron genome and chromosomal organization provide insight into shared whole-genome duplications across the heath family (Ericaceae).</title>
        <authorList>
            <person name="Soza V.L."/>
            <person name="Lindsley D."/>
            <person name="Waalkes A."/>
            <person name="Ramage E."/>
            <person name="Patwardhan R.P."/>
            <person name="Burton J.N."/>
            <person name="Adey A."/>
            <person name="Kumar A."/>
            <person name="Qiu R."/>
            <person name="Shendure J."/>
            <person name="Hall B."/>
        </authorList>
    </citation>
    <scope>NUCLEOTIDE SEQUENCE [LARGE SCALE GENOMIC DNA]</scope>
    <source>
        <strain evidence="6">RSF 1966-606</strain>
    </source>
</reference>
<name>A0A6A4KJE9_9ERIC</name>
<comment type="similarity">
    <text evidence="4">Belongs to the EMC2 family.</text>
</comment>
<feature type="repeat" description="TPR" evidence="3">
    <location>
        <begin position="223"/>
        <end position="256"/>
    </location>
</feature>
<dbReference type="SUPFAM" id="SSF48452">
    <property type="entry name" value="TPR-like"/>
    <property type="match status" value="1"/>
</dbReference>
<comment type="function">
    <text evidence="4">Part of the endoplasmic reticulum membrane protein complex (EMC) that enables the energy-independent insertion into endoplasmic reticulum membranes of newly synthesized membrane proteins.</text>
</comment>
<dbReference type="OrthoDB" id="124397at2759"/>
<keyword evidence="2 3" id="KW-0802">TPR repeat</keyword>